<evidence type="ECO:0000313" key="4">
    <source>
        <dbReference type="EMBL" id="MPM30940.1"/>
    </source>
</evidence>
<dbReference type="SUPFAM" id="SSF64518">
    <property type="entry name" value="Phase 1 flagellin"/>
    <property type="match status" value="2"/>
</dbReference>
<dbReference type="PRINTS" id="PR00207">
    <property type="entry name" value="FLAGELLIN"/>
</dbReference>
<protein>
    <recommendedName>
        <fullName evidence="5">Flagellin</fullName>
    </recommendedName>
</protein>
<dbReference type="Gene3D" id="3.30.70.2120">
    <property type="match status" value="1"/>
</dbReference>
<evidence type="ECO:0000259" key="2">
    <source>
        <dbReference type="Pfam" id="PF00669"/>
    </source>
</evidence>
<gene>
    <name evidence="4" type="ORF">SDC9_77493</name>
</gene>
<dbReference type="Gene3D" id="1.20.1330.10">
    <property type="entry name" value="f41 fragment of flagellin, N-terminal domain"/>
    <property type="match status" value="2"/>
</dbReference>
<accession>A0A644YR14</accession>
<organism evidence="4">
    <name type="scientific">bioreactor metagenome</name>
    <dbReference type="NCBI Taxonomy" id="1076179"/>
    <lineage>
        <taxon>unclassified sequences</taxon>
        <taxon>metagenomes</taxon>
        <taxon>ecological metagenomes</taxon>
    </lineage>
</organism>
<dbReference type="Pfam" id="PF00700">
    <property type="entry name" value="Flagellin_C"/>
    <property type="match status" value="1"/>
</dbReference>
<keyword evidence="1" id="KW-0975">Bacterial flagellum</keyword>
<evidence type="ECO:0000256" key="1">
    <source>
        <dbReference type="ARBA" id="ARBA00023143"/>
    </source>
</evidence>
<evidence type="ECO:0008006" key="5">
    <source>
        <dbReference type="Google" id="ProtNLM"/>
    </source>
</evidence>
<feature type="domain" description="Flagellin C-terminal" evidence="3">
    <location>
        <begin position="521"/>
        <end position="605"/>
    </location>
</feature>
<reference evidence="4" key="1">
    <citation type="submission" date="2019-08" db="EMBL/GenBank/DDBJ databases">
        <authorList>
            <person name="Kucharzyk K."/>
            <person name="Murdoch R.W."/>
            <person name="Higgins S."/>
            <person name="Loffler F."/>
        </authorList>
    </citation>
    <scope>NUCLEOTIDE SEQUENCE</scope>
</reference>
<dbReference type="InterPro" id="IPR001029">
    <property type="entry name" value="Flagellin_N"/>
</dbReference>
<proteinExistence type="predicted"/>
<dbReference type="InterPro" id="IPR046358">
    <property type="entry name" value="Flagellin_C"/>
</dbReference>
<dbReference type="AlphaFoldDB" id="A0A644YR14"/>
<feature type="domain" description="Flagellin N-terminal" evidence="2">
    <location>
        <begin position="46"/>
        <end position="183"/>
    </location>
</feature>
<dbReference type="Gene3D" id="6.10.10.10">
    <property type="entry name" value="Flagellar export chaperone, C-terminal domain"/>
    <property type="match status" value="1"/>
</dbReference>
<dbReference type="InterPro" id="IPR042187">
    <property type="entry name" value="Flagellin_C_sub2"/>
</dbReference>
<sequence length="606" mass="62915">MGYKGKIPCAAAKGFMRPLKPEAPPIKRAGKGFPPQKYMEVTIMRIQHNIMAMNSYRNYTGNTGALSKNLEKLSSGYRINRAGDDAAGLAISEKMRAQISGLEQAQSNAKSGINLVQTAEGALTEVHSMLNRMVTLADQSANGTFDNETDRTNLQKEVSQLTSEIDRIADSSNFNGIKLLDGSLDAEGTTSANKLVLNDLMKTALKTSDGQAGVKTATAVGQASGTIGAGGYEATYSFKFDNNGTEETHTVKISVADATATAIKFSIDGGEEKTATATATAGSMTADEATAALKEILNGSDFMKDLDLTAGGTGANITFTASDVGTAAPTLSSISYSTGIKGATPTVSGSVAIADTQAALDKVPQLNLDTLTIKAGASKADAAASVIEVNGRKFAIQASDATAAETKSSLGLGDDVVLIKLATGTGAANSATAADAKLVMDKINEITGSEVFSQQKVTDTKLTYNSTTNVDGSAKGLTLQIGDTAEKFNKLTVSVGDMHAKSLGISGIDISTQDGASSAIEKLKTAINSVSSTRGTLGALQNRLDHTINNLGVMTENIQDAESTVRDVDVAKEMMAYTKNNILVQSAQAMLAQANQVPQGVLQLLQ</sequence>
<dbReference type="GO" id="GO:0009288">
    <property type="term" value="C:bacterial-type flagellum"/>
    <property type="evidence" value="ECO:0007669"/>
    <property type="project" value="InterPro"/>
</dbReference>
<name>A0A644YR14_9ZZZZ</name>
<comment type="caution">
    <text evidence="4">The sequence shown here is derived from an EMBL/GenBank/DDBJ whole genome shotgun (WGS) entry which is preliminary data.</text>
</comment>
<dbReference type="EMBL" id="VSSQ01005933">
    <property type="protein sequence ID" value="MPM30940.1"/>
    <property type="molecule type" value="Genomic_DNA"/>
</dbReference>
<dbReference type="InterPro" id="IPR001492">
    <property type="entry name" value="Flagellin"/>
</dbReference>
<dbReference type="PANTHER" id="PTHR42792:SF2">
    <property type="entry name" value="FLAGELLIN"/>
    <property type="match status" value="1"/>
</dbReference>
<dbReference type="Pfam" id="PF00669">
    <property type="entry name" value="Flagellin_N"/>
    <property type="match status" value="1"/>
</dbReference>
<dbReference type="PANTHER" id="PTHR42792">
    <property type="entry name" value="FLAGELLIN"/>
    <property type="match status" value="1"/>
</dbReference>
<dbReference type="GO" id="GO:0005198">
    <property type="term" value="F:structural molecule activity"/>
    <property type="evidence" value="ECO:0007669"/>
    <property type="project" value="InterPro"/>
</dbReference>
<evidence type="ECO:0000259" key="3">
    <source>
        <dbReference type="Pfam" id="PF00700"/>
    </source>
</evidence>